<dbReference type="EMBL" id="WAGX01000005">
    <property type="protein sequence ID" value="KAB1437558.1"/>
    <property type="molecule type" value="Genomic_DNA"/>
</dbReference>
<comment type="caution">
    <text evidence="1">The sequence shown here is derived from an EMBL/GenBank/DDBJ whole genome shotgun (WGS) entry which is preliminary data.</text>
</comment>
<gene>
    <name evidence="1" type="ORF">F7O84_08090</name>
</gene>
<evidence type="ECO:0008006" key="3">
    <source>
        <dbReference type="Google" id="ProtNLM"/>
    </source>
</evidence>
<accession>A0A7V7QJ13</accession>
<dbReference type="RefSeq" id="WP_151144034.1">
    <property type="nucleotide sequence ID" value="NZ_WAGX01000005.1"/>
</dbReference>
<sequence length="118" mass="13566">MNEITVNGVALPTPSKMTPSDFDLSVMNRNSKGFMVGQIIRENVHKLECTWNRIKREDYMTIRNAIAPKTNLNVNYFIPEEDAKGNIICYVGDRTTPVYAIWDGVPVYERFSVNFIEM</sequence>
<reference evidence="1 2" key="2">
    <citation type="submission" date="2020-02" db="EMBL/GenBank/DDBJ databases">
        <title>Candidatus Galacturonibacter soehngenii shows hetero-acetogenic catabolism of galacturonic acid but lacks a canonical carbon monoxide dehydrogenase/acetyl-CoA synthase complex.</title>
        <authorList>
            <person name="Diender M."/>
            <person name="Stouten G.R."/>
            <person name="Petersen J.F."/>
            <person name="Nielsen P.H."/>
            <person name="Dueholm M.S."/>
            <person name="Pronk J.T."/>
            <person name="Van Loosdrecht M.C.M."/>
        </authorList>
    </citation>
    <scope>NUCLEOTIDE SEQUENCE [LARGE SCALE GENOMIC DNA]</scope>
    <source>
        <strain evidence="1">GalUA</strain>
    </source>
</reference>
<keyword evidence="2" id="KW-1185">Reference proteome</keyword>
<proteinExistence type="predicted"/>
<evidence type="ECO:0000313" key="1">
    <source>
        <dbReference type="EMBL" id="KAB1437558.1"/>
    </source>
</evidence>
<evidence type="ECO:0000313" key="2">
    <source>
        <dbReference type="Proteomes" id="UP000461768"/>
    </source>
</evidence>
<dbReference type="OrthoDB" id="1767129at2"/>
<reference evidence="1 2" key="1">
    <citation type="submission" date="2019-09" db="EMBL/GenBank/DDBJ databases">
        <authorList>
            <person name="Valk L.C."/>
        </authorList>
    </citation>
    <scope>NUCLEOTIDE SEQUENCE [LARGE SCALE GENOMIC DNA]</scope>
    <source>
        <strain evidence="1">GalUA</strain>
    </source>
</reference>
<name>A0A7V7QJ13_9FIRM</name>
<organism evidence="1 2">
    <name type="scientific">Candidatus Galacturonatibacter soehngenii</name>
    <dbReference type="NCBI Taxonomy" id="2307010"/>
    <lineage>
        <taxon>Bacteria</taxon>
        <taxon>Bacillati</taxon>
        <taxon>Bacillota</taxon>
        <taxon>Clostridia</taxon>
        <taxon>Lachnospirales</taxon>
        <taxon>Lachnospiraceae</taxon>
        <taxon>Candidatus Galacturonatibacter</taxon>
    </lineage>
</organism>
<dbReference type="InterPro" id="IPR046557">
    <property type="entry name" value="DUF6711"/>
</dbReference>
<protein>
    <recommendedName>
        <fullName evidence="3">Phage tail protein</fullName>
    </recommendedName>
</protein>
<dbReference type="Proteomes" id="UP000461768">
    <property type="component" value="Unassembled WGS sequence"/>
</dbReference>
<dbReference type="AlphaFoldDB" id="A0A7V7QJ13"/>
<dbReference type="Pfam" id="PF20458">
    <property type="entry name" value="DUF6711"/>
    <property type="match status" value="1"/>
</dbReference>